<dbReference type="Pfam" id="PF02518">
    <property type="entry name" value="HATPase_c"/>
    <property type="match status" value="1"/>
</dbReference>
<evidence type="ECO:0000256" key="4">
    <source>
        <dbReference type="ARBA" id="ARBA00022741"/>
    </source>
</evidence>
<dbReference type="InterPro" id="IPR004358">
    <property type="entry name" value="Sig_transdc_His_kin-like_C"/>
</dbReference>
<dbReference type="InterPro" id="IPR003594">
    <property type="entry name" value="HATPase_dom"/>
</dbReference>
<keyword evidence="6 9" id="KW-0067">ATP-binding</keyword>
<evidence type="ECO:0000256" key="5">
    <source>
        <dbReference type="ARBA" id="ARBA00022777"/>
    </source>
</evidence>
<dbReference type="SUPFAM" id="SSF55874">
    <property type="entry name" value="ATPase domain of HSP90 chaperone/DNA topoisomerase II/histidine kinase"/>
    <property type="match status" value="1"/>
</dbReference>
<keyword evidence="4" id="KW-0547">Nucleotide-binding</keyword>
<dbReference type="RefSeq" id="WP_274690895.1">
    <property type="nucleotide sequence ID" value="NZ_JAPMOU010000037.1"/>
</dbReference>
<reference evidence="9 10" key="1">
    <citation type="submission" date="2022-11" db="EMBL/GenBank/DDBJ databases">
        <title>Spartinivicinus poritis sp. nov., isolated from scleractinian coral Porites lutea.</title>
        <authorList>
            <person name="Zhang G."/>
            <person name="Cai L."/>
            <person name="Wei Q."/>
        </authorList>
    </citation>
    <scope>NUCLEOTIDE SEQUENCE [LARGE SCALE GENOMIC DNA]</scope>
    <source>
        <strain evidence="9 10">A2-2</strain>
    </source>
</reference>
<protein>
    <recommendedName>
        <fullName evidence="2">histidine kinase</fullName>
        <ecNumber evidence="2">2.7.13.3</ecNumber>
    </recommendedName>
</protein>
<gene>
    <name evidence="9" type="ORF">ORQ98_21645</name>
</gene>
<dbReference type="Gene3D" id="3.30.565.10">
    <property type="entry name" value="Histidine kinase-like ATPase, C-terminal domain"/>
    <property type="match status" value="1"/>
</dbReference>
<evidence type="ECO:0000256" key="2">
    <source>
        <dbReference type="ARBA" id="ARBA00012438"/>
    </source>
</evidence>
<feature type="domain" description="Histidine kinase" evidence="8">
    <location>
        <begin position="128"/>
        <end position="344"/>
    </location>
</feature>
<dbReference type="Proteomes" id="UP001528823">
    <property type="component" value="Unassembled WGS sequence"/>
</dbReference>
<dbReference type="InterPro" id="IPR005467">
    <property type="entry name" value="His_kinase_dom"/>
</dbReference>
<evidence type="ECO:0000313" key="9">
    <source>
        <dbReference type="EMBL" id="MDE1464571.1"/>
    </source>
</evidence>
<dbReference type="GO" id="GO:0005524">
    <property type="term" value="F:ATP binding"/>
    <property type="evidence" value="ECO:0007669"/>
    <property type="project" value="UniProtKB-KW"/>
</dbReference>
<comment type="caution">
    <text evidence="9">The sequence shown here is derived from an EMBL/GenBank/DDBJ whole genome shotgun (WGS) entry which is preliminary data.</text>
</comment>
<dbReference type="EMBL" id="JAPMOU010000037">
    <property type="protein sequence ID" value="MDE1464571.1"/>
    <property type="molecule type" value="Genomic_DNA"/>
</dbReference>
<proteinExistence type="predicted"/>
<evidence type="ECO:0000256" key="3">
    <source>
        <dbReference type="ARBA" id="ARBA00022679"/>
    </source>
</evidence>
<dbReference type="PRINTS" id="PR00344">
    <property type="entry name" value="BCTRLSENSOR"/>
</dbReference>
<evidence type="ECO:0000256" key="6">
    <source>
        <dbReference type="ARBA" id="ARBA00022840"/>
    </source>
</evidence>
<evidence type="ECO:0000259" key="8">
    <source>
        <dbReference type="PROSITE" id="PS50109"/>
    </source>
</evidence>
<dbReference type="PROSITE" id="PS50109">
    <property type="entry name" value="HIS_KIN"/>
    <property type="match status" value="1"/>
</dbReference>
<accession>A0ABT5UDX7</accession>
<dbReference type="SMART" id="SM00387">
    <property type="entry name" value="HATPase_c"/>
    <property type="match status" value="1"/>
</dbReference>
<evidence type="ECO:0000256" key="7">
    <source>
        <dbReference type="ARBA" id="ARBA00023012"/>
    </source>
</evidence>
<dbReference type="InterPro" id="IPR036890">
    <property type="entry name" value="HATPase_C_sf"/>
</dbReference>
<sequence length="347" mass="37847">MNSNIYNLCQTNKQSSPVDSLDQVPVALLAVYSNENIKLLNREACLLFQEEQLGGTPALDSTAQQDIISIQPNQKTLSSITLADKTIPVILLASEARNSEVSKIVSVQPIQQELDMHEVNVWRNIATLFCHKLGNIITPLDIFSSALSQGLPDNQMQLEGVSIEQVMGNILSSTNKLKLYNNGLQKIISQPSPRFQKINLNWLLGTVNDICGELCIEHKVTLVTNLSDSNLEIQGDLVLLQDALIQLVNNAVDALANTTHGKIELNILHTEQGKSVINIADNGPGIPQELIDKLFLPLYSTKGHGKGVGLATVRQVIHIHNGTITATNNKTGGALFSIELDCLINNQ</sequence>
<keyword evidence="3" id="KW-0808">Transferase</keyword>
<dbReference type="PANTHER" id="PTHR43065">
    <property type="entry name" value="SENSOR HISTIDINE KINASE"/>
    <property type="match status" value="1"/>
</dbReference>
<comment type="catalytic activity">
    <reaction evidence="1">
        <text>ATP + protein L-histidine = ADP + protein N-phospho-L-histidine.</text>
        <dbReference type="EC" id="2.7.13.3"/>
    </reaction>
</comment>
<keyword evidence="7" id="KW-0902">Two-component regulatory system</keyword>
<keyword evidence="5" id="KW-0418">Kinase</keyword>
<name>A0ABT5UDX7_9GAMM</name>
<evidence type="ECO:0000256" key="1">
    <source>
        <dbReference type="ARBA" id="ARBA00000085"/>
    </source>
</evidence>
<dbReference type="PANTHER" id="PTHR43065:SF46">
    <property type="entry name" value="C4-DICARBOXYLATE TRANSPORT SENSOR PROTEIN DCTB"/>
    <property type="match status" value="1"/>
</dbReference>
<organism evidence="9 10">
    <name type="scientific">Spartinivicinus poritis</name>
    <dbReference type="NCBI Taxonomy" id="2994640"/>
    <lineage>
        <taxon>Bacteria</taxon>
        <taxon>Pseudomonadati</taxon>
        <taxon>Pseudomonadota</taxon>
        <taxon>Gammaproteobacteria</taxon>
        <taxon>Oceanospirillales</taxon>
        <taxon>Zooshikellaceae</taxon>
        <taxon>Spartinivicinus</taxon>
    </lineage>
</organism>
<keyword evidence="10" id="KW-1185">Reference proteome</keyword>
<dbReference type="EC" id="2.7.13.3" evidence="2"/>
<evidence type="ECO:0000313" key="10">
    <source>
        <dbReference type="Proteomes" id="UP001528823"/>
    </source>
</evidence>